<dbReference type="InterPro" id="IPR014780">
    <property type="entry name" value="tRNA_psdUridine_synth_TruB"/>
</dbReference>
<comment type="caution">
    <text evidence="8">The sequence shown here is derived from an EMBL/GenBank/DDBJ whole genome shotgun (WGS) entry which is preliminary data.</text>
</comment>
<dbReference type="InterPro" id="IPR032819">
    <property type="entry name" value="TruB_C"/>
</dbReference>
<dbReference type="InterPro" id="IPR002501">
    <property type="entry name" value="PsdUridine_synth_N"/>
</dbReference>
<dbReference type="CDD" id="cd02573">
    <property type="entry name" value="PseudoU_synth_EcTruB"/>
    <property type="match status" value="1"/>
</dbReference>
<dbReference type="PANTHER" id="PTHR13767:SF2">
    <property type="entry name" value="PSEUDOURIDYLATE SYNTHASE TRUB1"/>
    <property type="match status" value="1"/>
</dbReference>
<evidence type="ECO:0000256" key="5">
    <source>
        <dbReference type="HAMAP-Rule" id="MF_01080"/>
    </source>
</evidence>
<keyword evidence="3 5" id="KW-0819">tRNA processing</keyword>
<dbReference type="GO" id="GO:0003723">
    <property type="term" value="F:RNA binding"/>
    <property type="evidence" value="ECO:0007669"/>
    <property type="project" value="InterPro"/>
</dbReference>
<evidence type="ECO:0000256" key="1">
    <source>
        <dbReference type="ARBA" id="ARBA00000385"/>
    </source>
</evidence>
<evidence type="ECO:0000259" key="6">
    <source>
        <dbReference type="Pfam" id="PF01509"/>
    </source>
</evidence>
<comment type="similarity">
    <text evidence="2 5">Belongs to the pseudouridine synthase TruB family. Type 1 subfamily.</text>
</comment>
<comment type="function">
    <text evidence="5">Responsible for synthesis of pseudouridine from uracil-55 in the psi GC loop of transfer RNAs.</text>
</comment>
<comment type="catalytic activity">
    <reaction evidence="1 5">
        <text>uridine(55) in tRNA = pseudouridine(55) in tRNA</text>
        <dbReference type="Rhea" id="RHEA:42532"/>
        <dbReference type="Rhea" id="RHEA-COMP:10101"/>
        <dbReference type="Rhea" id="RHEA-COMP:10102"/>
        <dbReference type="ChEBI" id="CHEBI:65314"/>
        <dbReference type="ChEBI" id="CHEBI:65315"/>
        <dbReference type="EC" id="5.4.99.25"/>
    </reaction>
</comment>
<gene>
    <name evidence="5 8" type="primary">truB</name>
    <name evidence="8" type="ORF">CLOSAC_17980</name>
</gene>
<organism evidence="8 9">
    <name type="scientific">Clostridium saccharobutylicum</name>
    <dbReference type="NCBI Taxonomy" id="169679"/>
    <lineage>
        <taxon>Bacteria</taxon>
        <taxon>Bacillati</taxon>
        <taxon>Bacillota</taxon>
        <taxon>Clostridia</taxon>
        <taxon>Eubacteriales</taxon>
        <taxon>Clostridiaceae</taxon>
        <taxon>Clostridium</taxon>
    </lineage>
</organism>
<proteinExistence type="inferred from homology"/>
<dbReference type="PANTHER" id="PTHR13767">
    <property type="entry name" value="TRNA-PSEUDOURIDINE SYNTHASE"/>
    <property type="match status" value="1"/>
</dbReference>
<dbReference type="EC" id="5.4.99.25" evidence="5"/>
<dbReference type="Pfam" id="PF01509">
    <property type="entry name" value="TruB_N"/>
    <property type="match status" value="1"/>
</dbReference>
<accession>A0A1S8NBF0</accession>
<dbReference type="GO" id="GO:0031119">
    <property type="term" value="P:tRNA pseudouridine synthesis"/>
    <property type="evidence" value="ECO:0007669"/>
    <property type="project" value="UniProtKB-UniRule"/>
</dbReference>
<dbReference type="GO" id="GO:1990481">
    <property type="term" value="P:mRNA pseudouridine synthesis"/>
    <property type="evidence" value="ECO:0007669"/>
    <property type="project" value="TreeGrafter"/>
</dbReference>
<feature type="domain" description="Pseudouridine synthase II N-terminal" evidence="6">
    <location>
        <begin position="43"/>
        <end position="189"/>
    </location>
</feature>
<feature type="active site" description="Nucleophile" evidence="5">
    <location>
        <position position="56"/>
    </location>
</feature>
<keyword evidence="4 5" id="KW-0413">Isomerase</keyword>
<dbReference type="Gene3D" id="3.30.2350.10">
    <property type="entry name" value="Pseudouridine synthase"/>
    <property type="match status" value="1"/>
</dbReference>
<dbReference type="AlphaFoldDB" id="A0A1S8NBF0"/>
<dbReference type="NCBIfam" id="TIGR00431">
    <property type="entry name" value="TruB"/>
    <property type="match status" value="1"/>
</dbReference>
<evidence type="ECO:0000313" key="9">
    <source>
        <dbReference type="Proteomes" id="UP000191154"/>
    </source>
</evidence>
<dbReference type="HAMAP" id="MF_01080">
    <property type="entry name" value="TruB_bact"/>
    <property type="match status" value="1"/>
</dbReference>
<evidence type="ECO:0000256" key="3">
    <source>
        <dbReference type="ARBA" id="ARBA00022694"/>
    </source>
</evidence>
<evidence type="ECO:0000259" key="7">
    <source>
        <dbReference type="Pfam" id="PF16198"/>
    </source>
</evidence>
<dbReference type="EMBL" id="LZYZ01000003">
    <property type="protein sequence ID" value="OOM13712.1"/>
    <property type="molecule type" value="Genomic_DNA"/>
</dbReference>
<dbReference type="STRING" id="169679.CSACC_14390"/>
<evidence type="ECO:0000256" key="2">
    <source>
        <dbReference type="ARBA" id="ARBA00005642"/>
    </source>
</evidence>
<dbReference type="InterPro" id="IPR020103">
    <property type="entry name" value="PsdUridine_synth_cat_dom_sf"/>
</dbReference>
<evidence type="ECO:0000256" key="4">
    <source>
        <dbReference type="ARBA" id="ARBA00023235"/>
    </source>
</evidence>
<name>A0A1S8NBF0_CLOSA</name>
<evidence type="ECO:0000313" key="8">
    <source>
        <dbReference type="EMBL" id="OOM13712.1"/>
    </source>
</evidence>
<dbReference type="Pfam" id="PF16198">
    <property type="entry name" value="TruB_C_2"/>
    <property type="match status" value="1"/>
</dbReference>
<sequence length="309" mass="35261">MKKGIETSLMKKEIKTSNINGILNVFKNKGMSSFDVVRKIKFLANEKKVGHTGTLDPEATGVLPVCIGKATKIIDYIMNSRKVYEVKFLLGTKTTTYDLEGEIIEQKETYHLKDDEVFNVALSFVGEYDQVPPMYSALKKNGVRLYDLARQGIEVEREARRINIFDISNLQINLPYVSMKVACSKGTYIRSLCYDIGEKLNVGATMVDLNRCETSIFKQEESVNIEDLTKENIKDYIITIEDALAFYPKLTIKSSFTKLLVNGVKVFDKRLSSEKREKNVLYRVYDTEETFIGLGKQDDEGFKIEKLLM</sequence>
<protein>
    <recommendedName>
        <fullName evidence="5">tRNA pseudouridine synthase B</fullName>
        <ecNumber evidence="5">5.4.99.25</ecNumber>
    </recommendedName>
    <alternativeName>
        <fullName evidence="5">tRNA pseudouridine(55) synthase</fullName>
        <shortName evidence="5">Psi55 synthase</shortName>
    </alternativeName>
    <alternativeName>
        <fullName evidence="5">tRNA pseudouridylate synthase</fullName>
    </alternativeName>
    <alternativeName>
        <fullName evidence="5">tRNA-uridine isomerase</fullName>
    </alternativeName>
</protein>
<dbReference type="GO" id="GO:0160148">
    <property type="term" value="F:tRNA pseudouridine(55) synthase activity"/>
    <property type="evidence" value="ECO:0007669"/>
    <property type="project" value="UniProtKB-EC"/>
</dbReference>
<reference evidence="8 9" key="1">
    <citation type="submission" date="2016-05" db="EMBL/GenBank/DDBJ databases">
        <title>Microbial solvent formation.</title>
        <authorList>
            <person name="Poehlein A."/>
            <person name="Montoya Solano J.D."/>
            <person name="Flitsch S."/>
            <person name="Krabben P."/>
            <person name="Duerre P."/>
            <person name="Daniel R."/>
        </authorList>
    </citation>
    <scope>NUCLEOTIDE SEQUENCE [LARGE SCALE GENOMIC DNA]</scope>
    <source>
        <strain evidence="8 9">L1-8</strain>
    </source>
</reference>
<dbReference type="SUPFAM" id="SSF55120">
    <property type="entry name" value="Pseudouridine synthase"/>
    <property type="match status" value="1"/>
</dbReference>
<feature type="domain" description="tRNA pseudouridylate synthase B C-terminal" evidence="7">
    <location>
        <begin position="190"/>
        <end position="230"/>
    </location>
</feature>
<dbReference type="Proteomes" id="UP000191154">
    <property type="component" value="Unassembled WGS sequence"/>
</dbReference>